<dbReference type="OrthoDB" id="927019at2"/>
<sequence length="534" mass="56985">MYRIIKSTLRLWILMLLSATSLAQSPGSSNTENSTRYIGGTRTSLAETLYIGPDADITVDGIWHVYSKYVWISPAAKIGGTGQIIFHNPEDEGGTSGPTVIDGNNNLFVDVNIVHDNASGMEIKNVALPSSLASAGWSDNTAVSTFKIGKDFNLNRDGADVWLDATAGVTGDFVFDSDATISNYRPFRMVITNNSIQSHMVKQNASSGFVFPIGISDGNYTPAQVTGSGNYHASVQDYSASTSNEGLLHGGIDRSWHLYADEPENATVAFQHYTANDTSPFSSSNPHFVTQYQGAAWSGGTEKAGLAASLTTNTAASPVPGSSLQDLSGVAIPGSDASASSYFTKTNQSSLPVTLAVFKVSKEAQAALLAWSTTEETNADRFGIERSTDAKSWQLLGQQLAVNRGKETNAYSFVDTSPMAGVNYYRLKMIDRDGTYSYSRVQSASFIVSGLQLVVYPNPVSERFFLKDASGRTLAADNVARLSVANAQGVIVINSTGPVSSDGLDVRQLPTGMYVVAISLTDGTLSTHKVIVNR</sequence>
<name>A0A3D8Y358_9BACT</name>
<gene>
    <name evidence="3" type="ORF">DSL64_26865</name>
</gene>
<evidence type="ECO:0000256" key="1">
    <source>
        <dbReference type="SAM" id="SignalP"/>
    </source>
</evidence>
<dbReference type="Proteomes" id="UP000256373">
    <property type="component" value="Unassembled WGS sequence"/>
</dbReference>
<evidence type="ECO:0000259" key="2">
    <source>
        <dbReference type="Pfam" id="PF18962"/>
    </source>
</evidence>
<feature type="domain" description="Secretion system C-terminal sorting" evidence="2">
    <location>
        <begin position="455"/>
        <end position="532"/>
    </location>
</feature>
<evidence type="ECO:0000313" key="3">
    <source>
        <dbReference type="EMBL" id="REA56420.1"/>
    </source>
</evidence>
<dbReference type="InterPro" id="IPR013783">
    <property type="entry name" value="Ig-like_fold"/>
</dbReference>
<organism evidence="3 4">
    <name type="scientific">Dyadobacter luteus</name>
    <dbReference type="NCBI Taxonomy" id="2259619"/>
    <lineage>
        <taxon>Bacteria</taxon>
        <taxon>Pseudomonadati</taxon>
        <taxon>Bacteroidota</taxon>
        <taxon>Cytophagia</taxon>
        <taxon>Cytophagales</taxon>
        <taxon>Spirosomataceae</taxon>
        <taxon>Dyadobacter</taxon>
    </lineage>
</organism>
<comment type="caution">
    <text evidence="3">The sequence shown here is derived from an EMBL/GenBank/DDBJ whole genome shotgun (WGS) entry which is preliminary data.</text>
</comment>
<keyword evidence="4" id="KW-1185">Reference proteome</keyword>
<dbReference type="Pfam" id="PF18962">
    <property type="entry name" value="Por_Secre_tail"/>
    <property type="match status" value="1"/>
</dbReference>
<dbReference type="AlphaFoldDB" id="A0A3D8Y358"/>
<feature type="signal peptide" evidence="1">
    <location>
        <begin position="1"/>
        <end position="23"/>
    </location>
</feature>
<proteinExistence type="predicted"/>
<protein>
    <recommendedName>
        <fullName evidence="2">Secretion system C-terminal sorting domain-containing protein</fullName>
    </recommendedName>
</protein>
<accession>A0A3D8Y358</accession>
<evidence type="ECO:0000313" key="4">
    <source>
        <dbReference type="Proteomes" id="UP000256373"/>
    </source>
</evidence>
<reference evidence="3 4" key="1">
    <citation type="submission" date="2018-07" db="EMBL/GenBank/DDBJ databases">
        <title>Dyadobacter roseus sp. nov., isolated from rose rhizosphere soil.</title>
        <authorList>
            <person name="Chen L."/>
        </authorList>
    </citation>
    <scope>NUCLEOTIDE SEQUENCE [LARGE SCALE GENOMIC DNA]</scope>
    <source>
        <strain evidence="3 4">RS19</strain>
    </source>
</reference>
<dbReference type="NCBIfam" id="TIGR04183">
    <property type="entry name" value="Por_Secre_tail"/>
    <property type="match status" value="1"/>
</dbReference>
<dbReference type="EMBL" id="QNUL01000039">
    <property type="protein sequence ID" value="REA56420.1"/>
    <property type="molecule type" value="Genomic_DNA"/>
</dbReference>
<dbReference type="InterPro" id="IPR026444">
    <property type="entry name" value="Secre_tail"/>
</dbReference>
<dbReference type="Gene3D" id="2.60.40.10">
    <property type="entry name" value="Immunoglobulins"/>
    <property type="match status" value="1"/>
</dbReference>
<keyword evidence="1" id="KW-0732">Signal</keyword>
<dbReference type="RefSeq" id="WP_115834055.1">
    <property type="nucleotide sequence ID" value="NZ_QNUL01000039.1"/>
</dbReference>
<feature type="chain" id="PRO_5017538360" description="Secretion system C-terminal sorting domain-containing protein" evidence="1">
    <location>
        <begin position="24"/>
        <end position="534"/>
    </location>
</feature>